<dbReference type="GO" id="GO:0003755">
    <property type="term" value="F:peptidyl-prolyl cis-trans isomerase activity"/>
    <property type="evidence" value="ECO:0007669"/>
    <property type="project" value="InterPro"/>
</dbReference>
<dbReference type="GO" id="GO:0005886">
    <property type="term" value="C:plasma membrane"/>
    <property type="evidence" value="ECO:0007669"/>
    <property type="project" value="UniProtKB-SubCell"/>
</dbReference>
<comment type="similarity">
    <text evidence="7">Belongs to the PpiD chaperone family.</text>
</comment>
<reference evidence="10" key="1">
    <citation type="submission" date="2020-02" db="EMBL/GenBank/DDBJ databases">
        <title>Delineation of the pyrene-degrading pathway in Roseobacter clade bacteria by genomic analysis.</title>
        <authorList>
            <person name="Zhou H."/>
            <person name="Wang H."/>
        </authorList>
    </citation>
    <scope>NUCLEOTIDE SEQUENCE</scope>
    <source>
        <strain evidence="10">PrR005</strain>
    </source>
</reference>
<protein>
    <submittedName>
        <fullName evidence="10">Peptidylprolyl isomerase</fullName>
    </submittedName>
</protein>
<dbReference type="SUPFAM" id="SSF109998">
    <property type="entry name" value="Triger factor/SurA peptide-binding domain-like"/>
    <property type="match status" value="1"/>
</dbReference>
<evidence type="ECO:0000256" key="5">
    <source>
        <dbReference type="ARBA" id="ARBA00023136"/>
    </source>
</evidence>
<keyword evidence="2" id="KW-1003">Cell membrane</keyword>
<evidence type="ECO:0000256" key="7">
    <source>
        <dbReference type="ARBA" id="ARBA00038408"/>
    </source>
</evidence>
<evidence type="ECO:0000259" key="9">
    <source>
        <dbReference type="Pfam" id="PF13145"/>
    </source>
</evidence>
<dbReference type="SUPFAM" id="SSF54534">
    <property type="entry name" value="FKBP-like"/>
    <property type="match status" value="1"/>
</dbReference>
<comment type="subcellular location">
    <subcellularLocation>
        <location evidence="1">Cell membrane</location>
        <topology evidence="1">Single-pass type II membrane protein</topology>
    </subcellularLocation>
</comment>
<keyword evidence="10" id="KW-0413">Isomerase</keyword>
<dbReference type="AlphaFoldDB" id="A0A6B2NQJ3"/>
<dbReference type="Pfam" id="PF13624">
    <property type="entry name" value="SurA_N_3"/>
    <property type="match status" value="1"/>
</dbReference>
<dbReference type="Gene3D" id="1.10.4030.10">
    <property type="entry name" value="Porin chaperone SurA, peptide-binding domain"/>
    <property type="match status" value="1"/>
</dbReference>
<evidence type="ECO:0000256" key="2">
    <source>
        <dbReference type="ARBA" id="ARBA00022475"/>
    </source>
</evidence>
<evidence type="ECO:0000256" key="8">
    <source>
        <dbReference type="SAM" id="Phobius"/>
    </source>
</evidence>
<keyword evidence="3 8" id="KW-0812">Transmembrane</keyword>
<keyword evidence="5 8" id="KW-0472">Membrane</keyword>
<name>A0A6B2NQJ3_9RHOB</name>
<comment type="caution">
    <text evidence="10">The sequence shown here is derived from an EMBL/GenBank/DDBJ whole genome shotgun (WGS) entry which is preliminary data.</text>
</comment>
<dbReference type="PANTHER" id="PTHR47529">
    <property type="entry name" value="PEPTIDYL-PROLYL CIS-TRANS ISOMERASE D"/>
    <property type="match status" value="1"/>
</dbReference>
<dbReference type="PANTHER" id="PTHR47529:SF1">
    <property type="entry name" value="PERIPLASMIC CHAPERONE PPID"/>
    <property type="match status" value="1"/>
</dbReference>
<feature type="transmembrane region" description="Helical" evidence="8">
    <location>
        <begin position="12"/>
        <end position="32"/>
    </location>
</feature>
<dbReference type="InterPro" id="IPR027304">
    <property type="entry name" value="Trigger_fact/SurA_dom_sf"/>
</dbReference>
<keyword evidence="4 8" id="KW-1133">Transmembrane helix</keyword>
<dbReference type="InterPro" id="IPR000297">
    <property type="entry name" value="PPIase_PpiC"/>
</dbReference>
<evidence type="ECO:0000256" key="6">
    <source>
        <dbReference type="ARBA" id="ARBA00023186"/>
    </source>
</evidence>
<organism evidence="10">
    <name type="scientific">Ruegeria sp. PrR005</name>
    <dbReference type="NCBI Taxonomy" id="2706882"/>
    <lineage>
        <taxon>Bacteria</taxon>
        <taxon>Pseudomonadati</taxon>
        <taxon>Pseudomonadota</taxon>
        <taxon>Alphaproteobacteria</taxon>
        <taxon>Rhodobacterales</taxon>
        <taxon>Roseobacteraceae</taxon>
        <taxon>Ruegeria</taxon>
    </lineage>
</organism>
<dbReference type="InterPro" id="IPR052029">
    <property type="entry name" value="PpiD_chaperone"/>
</dbReference>
<accession>A0A6B2NQJ3</accession>
<sequence length="614" mass="66061">MAARVKSLSKTFVWILMGLLMAGLAGFGAVNLSGTIRTVATVGDETISVDDYARELQREIRAVEAQTGQPLQMSQVRDLGIDQNVLARLVAIAALDNEVAGLGVSIGDENLSKEIVQIPAFQGVDGKFDPEGYRYALDNAGLSEAEFEADLRRESARTLVQGAIMGGLSMPDTFAETLAQFVGARRSFTMATVAPASLDEPVAEPTDAQVAAYYSENTDRFMLPQTKRITYAILSPEMLLDSVALEDSAVRQLYESRESEYHQPERRLVERLVFADDDAAASAKAQLEVGSATFEQLVQDRGLQLSDIDLGDMTADDLGSAAEAVFAAGVGEVVGPLPSDLGPALFRVNGTLDERLTSFESVEAELRDELAGEQARRQIEAQAEALSDMLAGGATLEELAQETAMELAQVDWTDDSSEGVAAYSGFRDAATEVTEGDFPEIRFLEDGSVFALRLDEELAPRPEPLENAGDRVAAAWIAEETAKALADKAASVVTGLAKDGDFTATGLPYRVENGLTRTAFIDGTPADFMEQVFAMQPGDLKVINGTDAAFIVRLDEILPPAETDELAQMKQALSAQVSQALAQNIFDLYVRDAQTRAQPTLDQRALTAVQTSFQ</sequence>
<feature type="domain" description="PpiC" evidence="9">
    <location>
        <begin position="247"/>
        <end position="363"/>
    </location>
</feature>
<evidence type="ECO:0000313" key="10">
    <source>
        <dbReference type="EMBL" id="NDW44115.1"/>
    </source>
</evidence>
<dbReference type="EMBL" id="JAAGOX010000005">
    <property type="protein sequence ID" value="NDW44115.1"/>
    <property type="molecule type" value="Genomic_DNA"/>
</dbReference>
<keyword evidence="6" id="KW-0143">Chaperone</keyword>
<gene>
    <name evidence="10" type="ORF">G0P99_04000</name>
</gene>
<evidence type="ECO:0000256" key="1">
    <source>
        <dbReference type="ARBA" id="ARBA00004401"/>
    </source>
</evidence>
<dbReference type="Pfam" id="PF13145">
    <property type="entry name" value="Rotamase_2"/>
    <property type="match status" value="1"/>
</dbReference>
<proteinExistence type="inferred from homology"/>
<evidence type="ECO:0000256" key="3">
    <source>
        <dbReference type="ARBA" id="ARBA00022692"/>
    </source>
</evidence>
<evidence type="ECO:0000256" key="4">
    <source>
        <dbReference type="ARBA" id="ARBA00022989"/>
    </source>
</evidence>
<dbReference type="RefSeq" id="WP_164127950.1">
    <property type="nucleotide sequence ID" value="NZ_JAAGOX010000005.1"/>
</dbReference>